<name>A0A4P1JSR4_9CAUL</name>
<accession>A0A4P1JSR4</accession>
<evidence type="ECO:0000256" key="1">
    <source>
        <dbReference type="SAM" id="MobiDB-lite"/>
    </source>
</evidence>
<evidence type="ECO:0000313" key="3">
    <source>
        <dbReference type="Proteomes" id="UP000309952"/>
    </source>
</evidence>
<feature type="compositionally biased region" description="Low complexity" evidence="1">
    <location>
        <begin position="142"/>
        <end position="156"/>
    </location>
</feature>
<feature type="compositionally biased region" description="Low complexity" evidence="1">
    <location>
        <begin position="175"/>
        <end position="184"/>
    </location>
</feature>
<dbReference type="KEGG" id="bvy:NCTC9239_00109"/>
<sequence length="184" mass="19254">MLQLKIAAQPEWLEPAHGVRVCMLPPSTPVILEARHISADLMRAQGVEWNEEGLSHLGQGLFVMTAAYVAAGAVEWEGVADETGAPIKTLTPEQVLALLAQRPNIFDFFDKGYAAEVYALNSEKNGSSPSPSGSSEREADPTAGTVADDNTAAATASPVPLTSTRRKPRRGGASGTSSTPAPAS</sequence>
<dbReference type="Proteomes" id="UP000309952">
    <property type="component" value="Chromosome"/>
</dbReference>
<evidence type="ECO:0000313" key="2">
    <source>
        <dbReference type="EMBL" id="VTO10691.1"/>
    </source>
</evidence>
<feature type="region of interest" description="Disordered" evidence="1">
    <location>
        <begin position="122"/>
        <end position="184"/>
    </location>
</feature>
<dbReference type="RefSeq" id="WP_138140643.1">
    <property type="nucleotide sequence ID" value="NZ_LR588407.1"/>
</dbReference>
<keyword evidence="3" id="KW-1185">Reference proteome</keyword>
<protein>
    <submittedName>
        <fullName evidence="2">Uncharacterized protein</fullName>
    </submittedName>
</protein>
<gene>
    <name evidence="2" type="ORF">NCTC9239_00109</name>
</gene>
<reference evidence="2 3" key="1">
    <citation type="submission" date="2019-04" db="EMBL/GenBank/DDBJ databases">
        <authorList>
            <consortium name="Pathogen Informatics"/>
        </authorList>
    </citation>
    <scope>NUCLEOTIDE SEQUENCE [LARGE SCALE GENOMIC DNA]</scope>
    <source>
        <strain evidence="2 3">NCTC9239</strain>
    </source>
</reference>
<dbReference type="AlphaFoldDB" id="A0A4P1JSR4"/>
<proteinExistence type="predicted"/>
<dbReference type="EMBL" id="LR588407">
    <property type="protein sequence ID" value="VTO10691.1"/>
    <property type="molecule type" value="Genomic_DNA"/>
</dbReference>
<organism evidence="2 3">
    <name type="scientific">Brevundimonas vancanneytii</name>
    <dbReference type="NCBI Taxonomy" id="1325724"/>
    <lineage>
        <taxon>Bacteria</taxon>
        <taxon>Pseudomonadati</taxon>
        <taxon>Pseudomonadota</taxon>
        <taxon>Alphaproteobacteria</taxon>
        <taxon>Caulobacterales</taxon>
        <taxon>Caulobacteraceae</taxon>
        <taxon>Brevundimonas</taxon>
    </lineage>
</organism>